<name>A0AAV4U4S8_9ARAC</name>
<dbReference type="EMBL" id="BPLQ01010708">
    <property type="protein sequence ID" value="GIY52762.1"/>
    <property type="molecule type" value="Genomic_DNA"/>
</dbReference>
<dbReference type="Proteomes" id="UP001054837">
    <property type="component" value="Unassembled WGS sequence"/>
</dbReference>
<reference evidence="2 3" key="1">
    <citation type="submission" date="2021-06" db="EMBL/GenBank/DDBJ databases">
        <title>Caerostris darwini draft genome.</title>
        <authorList>
            <person name="Kono N."/>
            <person name="Arakawa K."/>
        </authorList>
    </citation>
    <scope>NUCLEOTIDE SEQUENCE [LARGE SCALE GENOMIC DNA]</scope>
</reference>
<evidence type="ECO:0000313" key="1">
    <source>
        <dbReference type="EMBL" id="GIY52748.1"/>
    </source>
</evidence>
<evidence type="ECO:0000313" key="2">
    <source>
        <dbReference type="EMBL" id="GIY52762.1"/>
    </source>
</evidence>
<dbReference type="EMBL" id="BPLQ01010708">
    <property type="protein sequence ID" value="GIY52748.1"/>
    <property type="molecule type" value="Genomic_DNA"/>
</dbReference>
<proteinExistence type="predicted"/>
<evidence type="ECO:0008006" key="4">
    <source>
        <dbReference type="Google" id="ProtNLM"/>
    </source>
</evidence>
<keyword evidence="3" id="KW-1185">Reference proteome</keyword>
<protein>
    <recommendedName>
        <fullName evidence="4">Secreted protein</fullName>
    </recommendedName>
</protein>
<gene>
    <name evidence="1" type="ORF">CDAR_371301</name>
    <name evidence="2" type="ORF">CDAR_371391</name>
</gene>
<organism evidence="2 3">
    <name type="scientific">Caerostris darwini</name>
    <dbReference type="NCBI Taxonomy" id="1538125"/>
    <lineage>
        <taxon>Eukaryota</taxon>
        <taxon>Metazoa</taxon>
        <taxon>Ecdysozoa</taxon>
        <taxon>Arthropoda</taxon>
        <taxon>Chelicerata</taxon>
        <taxon>Arachnida</taxon>
        <taxon>Araneae</taxon>
        <taxon>Araneomorphae</taxon>
        <taxon>Entelegynae</taxon>
        <taxon>Araneoidea</taxon>
        <taxon>Araneidae</taxon>
        <taxon>Caerostris</taxon>
    </lineage>
</organism>
<sequence length="101" mass="11187">MIIAILAIPDCIVQGRIVDTHDAADIHDDGIHGDDDDHDVGAYEAIWRADQQPTEVPIPGCHHVLHHQTYSSFHGDLQLGRQRMPTESKGKVQPVCGKMPF</sequence>
<evidence type="ECO:0000313" key="3">
    <source>
        <dbReference type="Proteomes" id="UP001054837"/>
    </source>
</evidence>
<comment type="caution">
    <text evidence="2">The sequence shown here is derived from an EMBL/GenBank/DDBJ whole genome shotgun (WGS) entry which is preliminary data.</text>
</comment>
<dbReference type="AlphaFoldDB" id="A0AAV4U4S8"/>
<accession>A0AAV4U4S8</accession>